<keyword evidence="3" id="KW-1185">Reference proteome</keyword>
<feature type="compositionally biased region" description="Basic residues" evidence="1">
    <location>
        <begin position="107"/>
        <end position="118"/>
    </location>
</feature>
<name>A0A176WHV6_MARPO</name>
<dbReference type="EMBL" id="LVLJ01000942">
    <property type="protein sequence ID" value="OAE31912.1"/>
    <property type="molecule type" value="Genomic_DNA"/>
</dbReference>
<sequence>MPAMEKCLPSEQVPFDDSPSGQEPSAQAPLAQEHSRKEPSAQRISGQASLEKMHSVRTQLEQVAADEGRKEETCTPSAQASSTEAVRAGEAGPPRASSPTPLERSSRPKTTRLQRKRK</sequence>
<feature type="region of interest" description="Disordered" evidence="1">
    <location>
        <begin position="1"/>
        <end position="118"/>
    </location>
</feature>
<reference evidence="2" key="1">
    <citation type="submission" date="2016-03" db="EMBL/GenBank/DDBJ databases">
        <title>Mechanisms controlling the formation of the plant cell surface in tip-growing cells are functionally conserved among land plants.</title>
        <authorList>
            <person name="Honkanen S."/>
            <person name="Jones V.A."/>
            <person name="Morieri G."/>
            <person name="Champion C."/>
            <person name="Hetherington A.J."/>
            <person name="Kelly S."/>
            <person name="Saint-Marcoux D."/>
            <person name="Proust H."/>
            <person name="Prescott H."/>
            <person name="Dolan L."/>
        </authorList>
    </citation>
    <scope>NUCLEOTIDE SEQUENCE [LARGE SCALE GENOMIC DNA]</scope>
    <source>
        <tissue evidence="2">Whole gametophyte</tissue>
    </source>
</reference>
<protein>
    <submittedName>
        <fullName evidence="2">Uncharacterized protein</fullName>
    </submittedName>
</protein>
<comment type="caution">
    <text evidence="2">The sequence shown here is derived from an EMBL/GenBank/DDBJ whole genome shotgun (WGS) entry which is preliminary data.</text>
</comment>
<dbReference type="Proteomes" id="UP000077202">
    <property type="component" value="Unassembled WGS sequence"/>
</dbReference>
<proteinExistence type="predicted"/>
<dbReference type="AlphaFoldDB" id="A0A176WHV6"/>
<accession>A0A176WHV6</accession>
<feature type="compositionally biased region" description="Polar residues" evidence="1">
    <location>
        <begin position="74"/>
        <end position="84"/>
    </location>
</feature>
<organism evidence="2 3">
    <name type="scientific">Marchantia polymorpha subsp. ruderalis</name>
    <dbReference type="NCBI Taxonomy" id="1480154"/>
    <lineage>
        <taxon>Eukaryota</taxon>
        <taxon>Viridiplantae</taxon>
        <taxon>Streptophyta</taxon>
        <taxon>Embryophyta</taxon>
        <taxon>Marchantiophyta</taxon>
        <taxon>Marchantiopsida</taxon>
        <taxon>Marchantiidae</taxon>
        <taxon>Marchantiales</taxon>
        <taxon>Marchantiaceae</taxon>
        <taxon>Marchantia</taxon>
    </lineage>
</organism>
<evidence type="ECO:0000313" key="2">
    <source>
        <dbReference type="EMBL" id="OAE31912.1"/>
    </source>
</evidence>
<gene>
    <name evidence="2" type="ORF">AXG93_1776s1010</name>
</gene>
<evidence type="ECO:0000313" key="3">
    <source>
        <dbReference type="Proteomes" id="UP000077202"/>
    </source>
</evidence>
<evidence type="ECO:0000256" key="1">
    <source>
        <dbReference type="SAM" id="MobiDB-lite"/>
    </source>
</evidence>